<name>A0A7C3URZ5_UNCW3</name>
<evidence type="ECO:0000256" key="1">
    <source>
        <dbReference type="SAM" id="Phobius"/>
    </source>
</evidence>
<accession>A0A7C3URZ5</accession>
<feature type="transmembrane region" description="Helical" evidence="1">
    <location>
        <begin position="50"/>
        <end position="73"/>
    </location>
</feature>
<proteinExistence type="predicted"/>
<dbReference type="InterPro" id="IPR021320">
    <property type="entry name" value="DUF2905"/>
</dbReference>
<gene>
    <name evidence="2" type="ORF">ENX07_07070</name>
</gene>
<keyword evidence="1" id="KW-1133">Transmembrane helix</keyword>
<reference evidence="2" key="1">
    <citation type="journal article" date="2020" name="mSystems">
        <title>Genome- and Community-Level Interaction Insights into Carbon Utilization and Element Cycling Functions of Hydrothermarchaeota in Hydrothermal Sediment.</title>
        <authorList>
            <person name="Zhou Z."/>
            <person name="Liu Y."/>
            <person name="Xu W."/>
            <person name="Pan J."/>
            <person name="Luo Z.H."/>
            <person name="Li M."/>
        </authorList>
    </citation>
    <scope>NUCLEOTIDE SEQUENCE [LARGE SCALE GENOMIC DNA]</scope>
    <source>
        <strain evidence="2">SpSt-906</strain>
    </source>
</reference>
<feature type="transmembrane region" description="Helical" evidence="1">
    <location>
        <begin position="12"/>
        <end position="30"/>
    </location>
</feature>
<dbReference type="PANTHER" id="PTHR36443">
    <property type="entry name" value="BSR5223 PROTEIN"/>
    <property type="match status" value="1"/>
</dbReference>
<keyword evidence="1" id="KW-0812">Transmembrane</keyword>
<comment type="caution">
    <text evidence="2">The sequence shown here is derived from an EMBL/GenBank/DDBJ whole genome shotgun (WGS) entry which is preliminary data.</text>
</comment>
<dbReference type="Pfam" id="PF11146">
    <property type="entry name" value="DUF2905"/>
    <property type="match status" value="1"/>
</dbReference>
<dbReference type="AlphaFoldDB" id="A0A7C3URZ5"/>
<dbReference type="EMBL" id="DTMQ01000042">
    <property type="protein sequence ID" value="HGE99808.1"/>
    <property type="molecule type" value="Genomic_DNA"/>
</dbReference>
<sequence>MINNFIPSLGKILITIGLFFIFFGILLFLLPRTGLFRLPGDFLLKRKNFVFYFPLATSIIISLFLTIILNLILRMRSGR</sequence>
<organism evidence="2">
    <name type="scientific">candidate division WOR-3 bacterium</name>
    <dbReference type="NCBI Taxonomy" id="2052148"/>
    <lineage>
        <taxon>Bacteria</taxon>
        <taxon>Bacteria division WOR-3</taxon>
    </lineage>
</organism>
<evidence type="ECO:0000313" key="2">
    <source>
        <dbReference type="EMBL" id="HGE99808.1"/>
    </source>
</evidence>
<dbReference type="PANTHER" id="PTHR36443:SF1">
    <property type="entry name" value="BSR5223 PROTEIN"/>
    <property type="match status" value="1"/>
</dbReference>
<keyword evidence="1" id="KW-0472">Membrane</keyword>
<protein>
    <submittedName>
        <fullName evidence="2">DUF2905 domain-containing protein</fullName>
    </submittedName>
</protein>